<dbReference type="AlphaFoldDB" id="A0A6P6B405"/>
<evidence type="ECO:0000256" key="1">
    <source>
        <dbReference type="ARBA" id="ARBA00022614"/>
    </source>
</evidence>
<sequence>MANAQLKAQYMAQVFAMESSEGTDHFYDKSFFSCLPGSEISETFKNRSTNSSITVKLVPDCSNKRFLGFILCFVVDFEHHLEFFDISVNCKCQLKTKCGDHHDFAYRWNSINPLHRDISFDSNHVILFI</sequence>
<dbReference type="Pfam" id="PF20160">
    <property type="entry name" value="C-JID"/>
    <property type="match status" value="1"/>
</dbReference>
<protein>
    <submittedName>
        <fullName evidence="5">Uncharacterized protein LOC111314616</fullName>
    </submittedName>
</protein>
<proteinExistence type="predicted"/>
<evidence type="ECO:0000256" key="2">
    <source>
        <dbReference type="ARBA" id="ARBA00022737"/>
    </source>
</evidence>
<dbReference type="Proteomes" id="UP000515121">
    <property type="component" value="Unplaced"/>
</dbReference>
<dbReference type="InterPro" id="IPR045344">
    <property type="entry name" value="C-JID"/>
</dbReference>
<evidence type="ECO:0000313" key="5">
    <source>
        <dbReference type="RefSeq" id="XP_022771897.1"/>
    </source>
</evidence>
<keyword evidence="1" id="KW-0433">Leucine-rich repeat</keyword>
<organism evidence="4 5">
    <name type="scientific">Durio zibethinus</name>
    <name type="common">Durian</name>
    <dbReference type="NCBI Taxonomy" id="66656"/>
    <lineage>
        <taxon>Eukaryota</taxon>
        <taxon>Viridiplantae</taxon>
        <taxon>Streptophyta</taxon>
        <taxon>Embryophyta</taxon>
        <taxon>Tracheophyta</taxon>
        <taxon>Spermatophyta</taxon>
        <taxon>Magnoliopsida</taxon>
        <taxon>eudicotyledons</taxon>
        <taxon>Gunneridae</taxon>
        <taxon>Pentapetalae</taxon>
        <taxon>rosids</taxon>
        <taxon>malvids</taxon>
        <taxon>Malvales</taxon>
        <taxon>Malvaceae</taxon>
        <taxon>Helicteroideae</taxon>
        <taxon>Durio</taxon>
    </lineage>
</organism>
<accession>A0A6P6B405</accession>
<evidence type="ECO:0000259" key="3">
    <source>
        <dbReference type="Pfam" id="PF20160"/>
    </source>
</evidence>
<keyword evidence="4" id="KW-1185">Reference proteome</keyword>
<keyword evidence="2" id="KW-0677">Repeat</keyword>
<dbReference type="KEGG" id="dzi:111314616"/>
<name>A0A6P6B405_DURZI</name>
<evidence type="ECO:0000313" key="4">
    <source>
        <dbReference type="Proteomes" id="UP000515121"/>
    </source>
</evidence>
<reference evidence="5" key="1">
    <citation type="submission" date="2025-08" db="UniProtKB">
        <authorList>
            <consortium name="RefSeq"/>
        </authorList>
    </citation>
    <scope>IDENTIFICATION</scope>
    <source>
        <tissue evidence="5">Fruit stalk</tissue>
    </source>
</reference>
<gene>
    <name evidence="5" type="primary">LOC111314616</name>
</gene>
<dbReference type="RefSeq" id="XP_022771897.1">
    <property type="nucleotide sequence ID" value="XM_022916162.1"/>
</dbReference>
<dbReference type="GeneID" id="111314616"/>
<feature type="domain" description="C-JID" evidence="3">
    <location>
        <begin position="35"/>
        <end position="91"/>
    </location>
</feature>